<comment type="caution">
    <text evidence="1">The sequence shown here is derived from an EMBL/GenBank/DDBJ whole genome shotgun (WGS) entry which is preliminary data.</text>
</comment>
<sequence>MRKKEEEEEEEEEDSVAFAHSRCAATHLENVSSSFYAPRWKSVFGRLKRTGGPSSTLYTPYPRLGEDPQRTHRLVPYLPNESIEVRFSTSRSHVKDPPIIKDKKRFSCLREKYKYHSSQSLTDLWIAINLSLKLYKKNFMKSLKATDKRNDEKHYNSQGNYVTNK</sequence>
<accession>A0ABD2C3A6</accession>
<name>A0ABD2C3A6_VESMC</name>
<reference evidence="1 2" key="1">
    <citation type="journal article" date="2024" name="Ann. Entomol. Soc. Am.">
        <title>Genomic analyses of the southern and eastern yellowjacket wasps (Hymenoptera: Vespidae) reveal evolutionary signatures of social life.</title>
        <authorList>
            <person name="Catto M.A."/>
            <person name="Caine P.B."/>
            <person name="Orr S.E."/>
            <person name="Hunt B.G."/>
            <person name="Goodisman M.A.D."/>
        </authorList>
    </citation>
    <scope>NUCLEOTIDE SEQUENCE [LARGE SCALE GENOMIC DNA]</scope>
    <source>
        <strain evidence="1">232</strain>
        <tissue evidence="1">Head and thorax</tissue>
    </source>
</reference>
<organism evidence="1 2">
    <name type="scientific">Vespula maculifrons</name>
    <name type="common">Eastern yellow jacket</name>
    <name type="synonym">Wasp</name>
    <dbReference type="NCBI Taxonomy" id="7453"/>
    <lineage>
        <taxon>Eukaryota</taxon>
        <taxon>Metazoa</taxon>
        <taxon>Ecdysozoa</taxon>
        <taxon>Arthropoda</taxon>
        <taxon>Hexapoda</taxon>
        <taxon>Insecta</taxon>
        <taxon>Pterygota</taxon>
        <taxon>Neoptera</taxon>
        <taxon>Endopterygota</taxon>
        <taxon>Hymenoptera</taxon>
        <taxon>Apocrita</taxon>
        <taxon>Aculeata</taxon>
        <taxon>Vespoidea</taxon>
        <taxon>Vespidae</taxon>
        <taxon>Vespinae</taxon>
        <taxon>Vespula</taxon>
    </lineage>
</organism>
<gene>
    <name evidence="1" type="ORF">V1477_010878</name>
</gene>
<evidence type="ECO:0000313" key="2">
    <source>
        <dbReference type="Proteomes" id="UP001607303"/>
    </source>
</evidence>
<dbReference type="AlphaFoldDB" id="A0ABD2C3A6"/>
<keyword evidence="2" id="KW-1185">Reference proteome</keyword>
<dbReference type="EMBL" id="JAYRBN010000061">
    <property type="protein sequence ID" value="KAL2739489.1"/>
    <property type="molecule type" value="Genomic_DNA"/>
</dbReference>
<evidence type="ECO:0000313" key="1">
    <source>
        <dbReference type="EMBL" id="KAL2739489.1"/>
    </source>
</evidence>
<dbReference type="Proteomes" id="UP001607303">
    <property type="component" value="Unassembled WGS sequence"/>
</dbReference>
<proteinExistence type="predicted"/>
<protein>
    <submittedName>
        <fullName evidence="1">Uncharacterized protein</fullName>
    </submittedName>
</protein>